<dbReference type="GeneID" id="59380006"/>
<dbReference type="RefSeq" id="XP_036629071.1">
    <property type="nucleotide sequence ID" value="XM_036779682.1"/>
</dbReference>
<evidence type="ECO:0000313" key="2">
    <source>
        <dbReference type="Proteomes" id="UP000623687"/>
    </source>
</evidence>
<protein>
    <submittedName>
        <fullName evidence="1">Uncharacterized protein</fullName>
    </submittedName>
</protein>
<gene>
    <name evidence="1" type="ORF">PC9H_010188</name>
</gene>
<accession>A0A8H6ZQH4</accession>
<reference evidence="1" key="1">
    <citation type="submission" date="2019-07" db="EMBL/GenBank/DDBJ databases">
        <authorList>
            <person name="Palmer J.M."/>
        </authorList>
    </citation>
    <scope>NUCLEOTIDE SEQUENCE</scope>
    <source>
        <strain evidence="1">PC9</strain>
    </source>
</reference>
<sequence length="178" mass="20128">MLRGGLMEFDAASFLNVVVCVIRSSPLREVSAAVARMPRLECLEIDTSRSPIPRTLSRAGALKGATKLRHLRFFPNQVLLESEAFQSHPWDYGDVANIFNTLPSLTHVSFLLSPAPTDYCEYCCFIKGSARPVKLRALRPQVSKDDLYEWWTDWIEDYAVVPFEPSDPRMGYQGDLLS</sequence>
<evidence type="ECO:0000313" key="1">
    <source>
        <dbReference type="EMBL" id="KAF7424877.1"/>
    </source>
</evidence>
<organism evidence="1 2">
    <name type="scientific">Pleurotus ostreatus</name>
    <name type="common">Oyster mushroom</name>
    <name type="synonym">White-rot fungus</name>
    <dbReference type="NCBI Taxonomy" id="5322"/>
    <lineage>
        <taxon>Eukaryota</taxon>
        <taxon>Fungi</taxon>
        <taxon>Dikarya</taxon>
        <taxon>Basidiomycota</taxon>
        <taxon>Agaricomycotina</taxon>
        <taxon>Agaricomycetes</taxon>
        <taxon>Agaricomycetidae</taxon>
        <taxon>Agaricales</taxon>
        <taxon>Pleurotineae</taxon>
        <taxon>Pleurotaceae</taxon>
        <taxon>Pleurotus</taxon>
    </lineage>
</organism>
<dbReference type="VEuPathDB" id="FungiDB:PC9H_010188"/>
<dbReference type="OrthoDB" id="3110570at2759"/>
<keyword evidence="2" id="KW-1185">Reference proteome</keyword>
<dbReference type="EMBL" id="JACETU010000007">
    <property type="protein sequence ID" value="KAF7424877.1"/>
    <property type="molecule type" value="Genomic_DNA"/>
</dbReference>
<name>A0A8H6ZQH4_PLEOS</name>
<dbReference type="AlphaFoldDB" id="A0A8H6ZQH4"/>
<comment type="caution">
    <text evidence="1">The sequence shown here is derived from an EMBL/GenBank/DDBJ whole genome shotgun (WGS) entry which is preliminary data.</text>
</comment>
<proteinExistence type="predicted"/>
<dbReference type="Proteomes" id="UP000623687">
    <property type="component" value="Unassembled WGS sequence"/>
</dbReference>